<evidence type="ECO:0000256" key="3">
    <source>
        <dbReference type="ARBA" id="ARBA00023163"/>
    </source>
</evidence>
<dbReference type="EMBL" id="FNZE01000011">
    <property type="protein sequence ID" value="SEJ57407.1"/>
    <property type="molecule type" value="Genomic_DNA"/>
</dbReference>
<dbReference type="GO" id="GO:0003677">
    <property type="term" value="F:DNA binding"/>
    <property type="evidence" value="ECO:0007669"/>
    <property type="project" value="UniProtKB-KW"/>
</dbReference>
<protein>
    <submittedName>
        <fullName evidence="5">Phage repressor protein C, contains Cro/C1-type HTH and peptisase s24 domains</fullName>
    </submittedName>
</protein>
<dbReference type="Proteomes" id="UP000242930">
    <property type="component" value="Unassembled WGS sequence"/>
</dbReference>
<dbReference type="InterPro" id="IPR039418">
    <property type="entry name" value="LexA-like"/>
</dbReference>
<dbReference type="PANTHER" id="PTHR40661">
    <property type="match status" value="1"/>
</dbReference>
<dbReference type="InterPro" id="IPR015927">
    <property type="entry name" value="Peptidase_S24_S26A/B/C"/>
</dbReference>
<keyword evidence="3" id="KW-0804">Transcription</keyword>
<dbReference type="InterPro" id="IPR036286">
    <property type="entry name" value="LexA/Signal_pep-like_sf"/>
</dbReference>
<dbReference type="Gene3D" id="2.10.109.10">
    <property type="entry name" value="Umud Fragment, subunit A"/>
    <property type="match status" value="1"/>
</dbReference>
<evidence type="ECO:0000313" key="5">
    <source>
        <dbReference type="EMBL" id="SEJ57407.1"/>
    </source>
</evidence>
<evidence type="ECO:0000259" key="4">
    <source>
        <dbReference type="Pfam" id="PF00717"/>
    </source>
</evidence>
<evidence type="ECO:0000256" key="1">
    <source>
        <dbReference type="ARBA" id="ARBA00023015"/>
    </source>
</evidence>
<organism evidence="5 6">
    <name type="scientific">Pseudomonas linyingensis</name>
    <dbReference type="NCBI Taxonomy" id="915471"/>
    <lineage>
        <taxon>Bacteria</taxon>
        <taxon>Pseudomonadati</taxon>
        <taxon>Pseudomonadota</taxon>
        <taxon>Gammaproteobacteria</taxon>
        <taxon>Pseudomonadales</taxon>
        <taxon>Pseudomonadaceae</taxon>
        <taxon>Pseudomonas</taxon>
    </lineage>
</organism>
<reference evidence="6" key="1">
    <citation type="submission" date="2016-10" db="EMBL/GenBank/DDBJ databases">
        <authorList>
            <person name="Varghese N."/>
            <person name="Submissions S."/>
        </authorList>
    </citation>
    <scope>NUCLEOTIDE SEQUENCE [LARGE SCALE GENOMIC DNA]</scope>
    <source>
        <strain evidence="6">LMG 25967</strain>
    </source>
</reference>
<proteinExistence type="predicted"/>
<dbReference type="STRING" id="915471.SAMN05216201_11148"/>
<dbReference type="PANTHER" id="PTHR40661:SF3">
    <property type="entry name" value="FELS-1 PROPHAGE TRANSCRIPTIONAL REGULATOR"/>
    <property type="match status" value="1"/>
</dbReference>
<evidence type="ECO:0000313" key="6">
    <source>
        <dbReference type="Proteomes" id="UP000242930"/>
    </source>
</evidence>
<gene>
    <name evidence="5" type="ORF">SAMN05216201_11148</name>
</gene>
<accession>A0A1H7A0H9</accession>
<keyword evidence="6" id="KW-1185">Reference proteome</keyword>
<dbReference type="CDD" id="cd06529">
    <property type="entry name" value="S24_LexA-like"/>
    <property type="match status" value="1"/>
</dbReference>
<evidence type="ECO:0000256" key="2">
    <source>
        <dbReference type="ARBA" id="ARBA00023125"/>
    </source>
</evidence>
<dbReference type="Pfam" id="PF00717">
    <property type="entry name" value="Peptidase_S24"/>
    <property type="match status" value="1"/>
</dbReference>
<keyword evidence="1" id="KW-0805">Transcription regulation</keyword>
<feature type="domain" description="Peptidase S24/S26A/S26B/S26C" evidence="4">
    <location>
        <begin position="63"/>
        <end position="181"/>
    </location>
</feature>
<dbReference type="AlphaFoldDB" id="A0A1H7A0H9"/>
<keyword evidence="2" id="KW-0238">DNA-binding</keyword>
<sequence length="190" mass="20864">MLATKAGKALSQEARARLIVAAQEEAEQAPAKHSGNVLTGNFNLSARVVEGDILIPQYDVRASMGHGQMPAEYAEFVRNVVVSGPQLEKLGLEFTSPANLSIITGWGQSMEGTINDKDPVIVDRGVNEFAGDGIYVLTWNDMLYIKRLQMADADNFELISDNQKHKDRTVPIGDVTIHARVLFVWNGKKL</sequence>
<dbReference type="SUPFAM" id="SSF51306">
    <property type="entry name" value="LexA/Signal peptidase"/>
    <property type="match status" value="1"/>
</dbReference>
<name>A0A1H7A0H9_9PSED</name>